<gene>
    <name evidence="2" type="ORF">BD310DRAFT_283313</name>
</gene>
<proteinExistence type="predicted"/>
<sequence length="70" mass="7643">MSLIVCSTWLTSLGSEMQDMSSQAAGRMTGGVTGRNSCSPRRRRSEIDWLCQPPEVGSRPARRGNNKACL</sequence>
<protein>
    <submittedName>
        <fullName evidence="2">Uncharacterized protein</fullName>
    </submittedName>
</protein>
<evidence type="ECO:0000313" key="2">
    <source>
        <dbReference type="EMBL" id="TBU64734.1"/>
    </source>
</evidence>
<dbReference type="Proteomes" id="UP000292082">
    <property type="component" value="Unassembled WGS sequence"/>
</dbReference>
<evidence type="ECO:0000313" key="3">
    <source>
        <dbReference type="Proteomes" id="UP000292082"/>
    </source>
</evidence>
<dbReference type="AlphaFoldDB" id="A0A4Q9QDC4"/>
<reference evidence="2 3" key="1">
    <citation type="submission" date="2019-01" db="EMBL/GenBank/DDBJ databases">
        <title>Draft genome sequences of three monokaryotic isolates of the white-rot basidiomycete fungus Dichomitus squalens.</title>
        <authorList>
            <consortium name="DOE Joint Genome Institute"/>
            <person name="Lopez S.C."/>
            <person name="Andreopoulos B."/>
            <person name="Pangilinan J."/>
            <person name="Lipzen A."/>
            <person name="Riley R."/>
            <person name="Ahrendt S."/>
            <person name="Ng V."/>
            <person name="Barry K."/>
            <person name="Daum C."/>
            <person name="Grigoriev I.V."/>
            <person name="Hilden K.S."/>
            <person name="Makela M.R."/>
            <person name="de Vries R.P."/>
        </authorList>
    </citation>
    <scope>NUCLEOTIDE SEQUENCE [LARGE SCALE GENOMIC DNA]</scope>
    <source>
        <strain evidence="2 3">CBS 464.89</strain>
    </source>
</reference>
<evidence type="ECO:0000256" key="1">
    <source>
        <dbReference type="SAM" id="MobiDB-lite"/>
    </source>
</evidence>
<keyword evidence="3" id="KW-1185">Reference proteome</keyword>
<accession>A0A4Q9QDC4</accession>
<feature type="region of interest" description="Disordered" evidence="1">
    <location>
        <begin position="21"/>
        <end position="70"/>
    </location>
</feature>
<feature type="compositionally biased region" description="Basic residues" evidence="1">
    <location>
        <begin position="60"/>
        <end position="70"/>
    </location>
</feature>
<name>A0A4Q9QDC4_9APHY</name>
<dbReference type="EMBL" id="ML145085">
    <property type="protein sequence ID" value="TBU64734.1"/>
    <property type="molecule type" value="Genomic_DNA"/>
</dbReference>
<organism evidence="2 3">
    <name type="scientific">Dichomitus squalens</name>
    <dbReference type="NCBI Taxonomy" id="114155"/>
    <lineage>
        <taxon>Eukaryota</taxon>
        <taxon>Fungi</taxon>
        <taxon>Dikarya</taxon>
        <taxon>Basidiomycota</taxon>
        <taxon>Agaricomycotina</taxon>
        <taxon>Agaricomycetes</taxon>
        <taxon>Polyporales</taxon>
        <taxon>Polyporaceae</taxon>
        <taxon>Dichomitus</taxon>
    </lineage>
</organism>